<dbReference type="EMBL" id="MDYX01000037">
    <property type="protein sequence ID" value="KAF9630234.1"/>
    <property type="molecule type" value="Genomic_DNA"/>
</dbReference>
<reference evidence="1" key="2">
    <citation type="journal article" date="2018" name="DNA Res.">
        <title>Comparative genome and transcriptome analyses reveal adaptations to opportunistic infections in woody plant degrading pathogens of Botryosphaeriaceae.</title>
        <authorList>
            <person name="Yan J.Y."/>
            <person name="Zhao W.S."/>
            <person name="Chen Z."/>
            <person name="Xing Q.K."/>
            <person name="Zhang W."/>
            <person name="Chethana K.W.T."/>
            <person name="Xue M.F."/>
            <person name="Xu J.P."/>
            <person name="Phillips A.J.L."/>
            <person name="Wang Y."/>
            <person name="Liu J.H."/>
            <person name="Liu M."/>
            <person name="Zhou Y."/>
            <person name="Jayawardena R.S."/>
            <person name="Manawasinghe I.S."/>
            <person name="Huang J.B."/>
            <person name="Qiao G.H."/>
            <person name="Fu C.Y."/>
            <person name="Guo F.F."/>
            <person name="Dissanayake A.J."/>
            <person name="Peng Y.L."/>
            <person name="Hyde K.D."/>
            <person name="Li X.H."/>
        </authorList>
    </citation>
    <scope>NUCLEOTIDE SEQUENCE</scope>
    <source>
        <strain evidence="1">CSS-01s</strain>
    </source>
</reference>
<dbReference type="Pfam" id="PF26639">
    <property type="entry name" value="Het-6_barrel"/>
    <property type="match status" value="1"/>
</dbReference>
<comment type="caution">
    <text evidence="1">The sequence shown here is derived from an EMBL/GenBank/DDBJ whole genome shotgun (WGS) entry which is preliminary data.</text>
</comment>
<evidence type="ECO:0008006" key="3">
    <source>
        <dbReference type="Google" id="ProtNLM"/>
    </source>
</evidence>
<dbReference type="PANTHER" id="PTHR24148:SF73">
    <property type="entry name" value="HET DOMAIN PROTEIN (AFU_ORTHOLOGUE AFUA_8G01020)"/>
    <property type="match status" value="1"/>
</dbReference>
<accession>A0A8H7MBA5</accession>
<protein>
    <recommendedName>
        <fullName evidence="3">Heterokaryon incompatibility domain-containing protein</fullName>
    </recommendedName>
</protein>
<name>A0A8H7MBA5_9PEZI</name>
<dbReference type="PANTHER" id="PTHR24148">
    <property type="entry name" value="ANKYRIN REPEAT DOMAIN-CONTAINING PROTEIN 39 HOMOLOG-RELATED"/>
    <property type="match status" value="1"/>
</dbReference>
<proteinExistence type="predicted"/>
<reference evidence="1" key="1">
    <citation type="submission" date="2016-08" db="EMBL/GenBank/DDBJ databases">
        <authorList>
            <person name="Yan J."/>
        </authorList>
    </citation>
    <scope>NUCLEOTIDE SEQUENCE</scope>
    <source>
        <strain evidence="1">CSS-01s</strain>
    </source>
</reference>
<dbReference type="Proteomes" id="UP000627934">
    <property type="component" value="Unassembled WGS sequence"/>
</dbReference>
<organism evidence="1 2">
    <name type="scientific">Lasiodiplodia theobromae</name>
    <dbReference type="NCBI Taxonomy" id="45133"/>
    <lineage>
        <taxon>Eukaryota</taxon>
        <taxon>Fungi</taxon>
        <taxon>Dikarya</taxon>
        <taxon>Ascomycota</taxon>
        <taxon>Pezizomycotina</taxon>
        <taxon>Dothideomycetes</taxon>
        <taxon>Dothideomycetes incertae sedis</taxon>
        <taxon>Botryosphaeriales</taxon>
        <taxon>Botryosphaeriaceae</taxon>
        <taxon>Lasiodiplodia</taxon>
    </lineage>
</organism>
<gene>
    <name evidence="1" type="ORF">BFW01_g415</name>
</gene>
<dbReference type="AlphaFoldDB" id="A0A8H7MBA5"/>
<evidence type="ECO:0000313" key="1">
    <source>
        <dbReference type="EMBL" id="KAF9630234.1"/>
    </source>
</evidence>
<sequence length="528" mass="59160">MSMLQIAFGQAADSMFALTMFSPMSEGYTRRKPDLLDLLRLGRNREATDDRDKVFGMLGLLPADEKAVVVPDYSMDVMELYIHCARDILARSGDLRLLSNCLGPLQKPSLPSWVPDWRVQRRTAVLQGFDWGIEEITTYRLNGTQVFDSSLASVLSGKTLHQRGAYLGNVVSTHSPAAFLQALSVGSSKFYYRRVDQRWNTFAPEFRKLLRSCTLPELYKQTGESSQTALLRTLAANRLPSAEYMRKFVLGAATNARTQLLSLLRSIRHHMIEQKKDPAQSSFVKDLIKQMKNDDPSVDYSSILAFSYKYAEQTPGLGPGRVGFRQPKSRKDEHIPPEWVATLLAIYTRQKESLDDEAATSGVKEASLQDVKDFLTVCDLAWSILDYPLYSFGGGSAQAWVPARQELFQDKHGGISVAARVVDKMGSNMLTFSSARVVFKTDNGLIGLGPDYMSEGDEVWDLVGGEVPFLLSPETSDSDHGDRRRYRLVGECYVHGIMSGELWEDETKQSATRSLRGKDLKFETIQIV</sequence>
<dbReference type="InterPro" id="IPR052895">
    <property type="entry name" value="HetReg/Transcr_Mod"/>
</dbReference>
<evidence type="ECO:0000313" key="2">
    <source>
        <dbReference type="Proteomes" id="UP000627934"/>
    </source>
</evidence>